<sequence>MEQTNSQMAAQISVMMSMMATMQKGSPVENFPNVVDGSLVPVGIPYQSEPTSTSHDEVPAKQTRGRKKRGLGIWKTREMVDGEHKSPEMQQRRRAGSWSMVSTSHRRRRVAKGRGA</sequence>
<dbReference type="Proteomes" id="UP001055879">
    <property type="component" value="Linkage Group LG06"/>
</dbReference>
<comment type="caution">
    <text evidence="1">The sequence shown here is derived from an EMBL/GenBank/DDBJ whole genome shotgun (WGS) entry which is preliminary data.</text>
</comment>
<dbReference type="EMBL" id="CM042052">
    <property type="protein sequence ID" value="KAI3718700.1"/>
    <property type="molecule type" value="Genomic_DNA"/>
</dbReference>
<organism evidence="1 2">
    <name type="scientific">Arctium lappa</name>
    <name type="common">Greater burdock</name>
    <name type="synonym">Lappa major</name>
    <dbReference type="NCBI Taxonomy" id="4217"/>
    <lineage>
        <taxon>Eukaryota</taxon>
        <taxon>Viridiplantae</taxon>
        <taxon>Streptophyta</taxon>
        <taxon>Embryophyta</taxon>
        <taxon>Tracheophyta</taxon>
        <taxon>Spermatophyta</taxon>
        <taxon>Magnoliopsida</taxon>
        <taxon>eudicotyledons</taxon>
        <taxon>Gunneridae</taxon>
        <taxon>Pentapetalae</taxon>
        <taxon>asterids</taxon>
        <taxon>campanulids</taxon>
        <taxon>Asterales</taxon>
        <taxon>Asteraceae</taxon>
        <taxon>Carduoideae</taxon>
        <taxon>Cardueae</taxon>
        <taxon>Arctiinae</taxon>
        <taxon>Arctium</taxon>
    </lineage>
</organism>
<protein>
    <submittedName>
        <fullName evidence="1">Uncharacterized protein</fullName>
    </submittedName>
</protein>
<reference evidence="2" key="1">
    <citation type="journal article" date="2022" name="Mol. Ecol. Resour.">
        <title>The genomes of chicory, endive, great burdock and yacon provide insights into Asteraceae palaeo-polyploidization history and plant inulin production.</title>
        <authorList>
            <person name="Fan W."/>
            <person name="Wang S."/>
            <person name="Wang H."/>
            <person name="Wang A."/>
            <person name="Jiang F."/>
            <person name="Liu H."/>
            <person name="Zhao H."/>
            <person name="Xu D."/>
            <person name="Zhang Y."/>
        </authorList>
    </citation>
    <scope>NUCLEOTIDE SEQUENCE [LARGE SCALE GENOMIC DNA]</scope>
    <source>
        <strain evidence="2">cv. Niubang</strain>
    </source>
</reference>
<evidence type="ECO:0000313" key="1">
    <source>
        <dbReference type="EMBL" id="KAI3718700.1"/>
    </source>
</evidence>
<accession>A0ACB9B917</accession>
<reference evidence="1 2" key="2">
    <citation type="journal article" date="2022" name="Mol. Ecol. Resour.">
        <title>The genomes of chicory, endive, great burdock and yacon provide insights into Asteraceae paleo-polyploidization history and plant inulin production.</title>
        <authorList>
            <person name="Fan W."/>
            <person name="Wang S."/>
            <person name="Wang H."/>
            <person name="Wang A."/>
            <person name="Jiang F."/>
            <person name="Liu H."/>
            <person name="Zhao H."/>
            <person name="Xu D."/>
            <person name="Zhang Y."/>
        </authorList>
    </citation>
    <scope>NUCLEOTIDE SEQUENCE [LARGE SCALE GENOMIC DNA]</scope>
    <source>
        <strain evidence="2">cv. Niubang</strain>
    </source>
</reference>
<evidence type="ECO:0000313" key="2">
    <source>
        <dbReference type="Proteomes" id="UP001055879"/>
    </source>
</evidence>
<name>A0ACB9B917_ARCLA</name>
<keyword evidence="2" id="KW-1185">Reference proteome</keyword>
<proteinExistence type="predicted"/>
<gene>
    <name evidence="1" type="ORF">L6452_19581</name>
</gene>